<dbReference type="InterPro" id="IPR025368">
    <property type="entry name" value="DUF4272"/>
</dbReference>
<organism evidence="2 3">
    <name type="scientific">Aliarcobacter butzleri (strain RM4018)</name>
    <name type="common">Arcobacter butzleri</name>
    <dbReference type="NCBI Taxonomy" id="367737"/>
    <lineage>
        <taxon>Bacteria</taxon>
        <taxon>Pseudomonadati</taxon>
        <taxon>Campylobacterota</taxon>
        <taxon>Epsilonproteobacteria</taxon>
        <taxon>Campylobacterales</taxon>
        <taxon>Arcobacteraceae</taxon>
        <taxon>Aliarcobacter</taxon>
    </lineage>
</organism>
<evidence type="ECO:0000313" key="2">
    <source>
        <dbReference type="EMBL" id="ABV67211.1"/>
    </source>
</evidence>
<evidence type="ECO:0000313" key="3">
    <source>
        <dbReference type="Proteomes" id="UP000001136"/>
    </source>
</evidence>
<evidence type="ECO:0000256" key="1">
    <source>
        <dbReference type="SAM" id="MobiDB-lite"/>
    </source>
</evidence>
<sequence>MDNKNFNEENNLKIHRGESKQKDNIEAIMESENRKQQSIDILKKSNIPYIEHLPRIESSFDIKPRTIEEIARRALACLMAIQVACDINTNSEVEHSRQAFKERLKIYSVENELTEAEKVIFDGVPTQQEAINMAWKYEAYWVLIWALGFVDELEYPSDICDCQYAINVVISCKDLNEFLQEAKLRNIHEILDEADLIYRYNWACVNARLKNEEAPEDLNSSVVYERHWALNWLIGKETHNDEWDFVSTDT</sequence>
<accession>A8ETD7</accession>
<dbReference type="Proteomes" id="UP000001136">
    <property type="component" value="Chromosome"/>
</dbReference>
<reference evidence="2 3" key="1">
    <citation type="journal article" date="2007" name="PLoS ONE">
        <title>The complete genome sequence and analysis of the Epsilonproteobacterium Arcobacter butzleri.</title>
        <authorList>
            <person name="Miller W.G."/>
            <person name="Parker C.T."/>
            <person name="Rubenfield M."/>
            <person name="Mendz G.L."/>
            <person name="Woesten M.M.S.M."/>
            <person name="Ussery D.W."/>
            <person name="Stolz J.F."/>
            <person name="Binnewies T.T."/>
            <person name="Hallin P.F."/>
            <person name="Wang G."/>
            <person name="Malek J.A."/>
            <person name="Rogosin A."/>
            <person name="Stanker L.H."/>
            <person name="Mandrell R.E."/>
        </authorList>
    </citation>
    <scope>NUCLEOTIDE SEQUENCE [LARGE SCALE GENOMIC DNA]</scope>
    <source>
        <strain evidence="2 3">RM4018</strain>
    </source>
</reference>
<feature type="region of interest" description="Disordered" evidence="1">
    <location>
        <begin position="1"/>
        <end position="23"/>
    </location>
</feature>
<evidence type="ECO:0008006" key="4">
    <source>
        <dbReference type="Google" id="ProtNLM"/>
    </source>
</evidence>
<dbReference type="HOGENOM" id="CLU_108537_0_0_7"/>
<name>A8ETD7_ALIB4</name>
<dbReference type="KEGG" id="abu:Abu_0951"/>
<keyword evidence="3" id="KW-1185">Reference proteome</keyword>
<dbReference type="GeneID" id="24303795"/>
<dbReference type="STRING" id="367737.Abu_0951"/>
<dbReference type="RefSeq" id="WP_012012674.1">
    <property type="nucleotide sequence ID" value="NC_009850.1"/>
</dbReference>
<protein>
    <recommendedName>
        <fullName evidence="4">DUF4272 domain-containing protein</fullName>
    </recommendedName>
</protein>
<proteinExistence type="predicted"/>
<dbReference type="Pfam" id="PF14094">
    <property type="entry name" value="DUF4272"/>
    <property type="match status" value="1"/>
</dbReference>
<dbReference type="EMBL" id="CP000361">
    <property type="protein sequence ID" value="ABV67211.1"/>
    <property type="molecule type" value="Genomic_DNA"/>
</dbReference>
<dbReference type="AlphaFoldDB" id="A8ETD7"/>
<gene>
    <name evidence="2" type="ordered locus">Abu_0951</name>
</gene>
<dbReference type="eggNOG" id="ENOG502ZC6N">
    <property type="taxonomic scope" value="Bacteria"/>
</dbReference>